<evidence type="ECO:0000256" key="3">
    <source>
        <dbReference type="ARBA" id="ARBA00022764"/>
    </source>
</evidence>
<evidence type="ECO:0000259" key="5">
    <source>
        <dbReference type="SMART" id="SM00858"/>
    </source>
</evidence>
<evidence type="ECO:0000313" key="7">
    <source>
        <dbReference type="Proteomes" id="UP000075901"/>
    </source>
</evidence>
<evidence type="ECO:0000313" key="6">
    <source>
        <dbReference type="EnsemblMetazoa" id="AMAM019173-PA"/>
    </source>
</evidence>
<dbReference type="PANTHER" id="PTHR36307">
    <property type="entry name" value="FLAGELLA BASAL BODY P-RING FORMATION PROTEIN FLGA"/>
    <property type="match status" value="1"/>
</dbReference>
<dbReference type="VEuPathDB" id="VectorBase:AMAM019173"/>
<dbReference type="InterPro" id="IPR017585">
    <property type="entry name" value="SAF_FlgA"/>
</dbReference>
<evidence type="ECO:0000256" key="2">
    <source>
        <dbReference type="ARBA" id="ARBA00022729"/>
    </source>
</evidence>
<keyword evidence="7" id="KW-1185">Reference proteome</keyword>
<dbReference type="Pfam" id="PF13144">
    <property type="entry name" value="ChapFlgA"/>
    <property type="match status" value="1"/>
</dbReference>
<organism evidence="6 7">
    <name type="scientific">Anopheles maculatus</name>
    <dbReference type="NCBI Taxonomy" id="74869"/>
    <lineage>
        <taxon>Eukaryota</taxon>
        <taxon>Metazoa</taxon>
        <taxon>Ecdysozoa</taxon>
        <taxon>Arthropoda</taxon>
        <taxon>Hexapoda</taxon>
        <taxon>Insecta</taxon>
        <taxon>Pterygota</taxon>
        <taxon>Neoptera</taxon>
        <taxon>Endopterygota</taxon>
        <taxon>Diptera</taxon>
        <taxon>Nematocera</taxon>
        <taxon>Culicoidea</taxon>
        <taxon>Culicidae</taxon>
        <taxon>Anophelinae</taxon>
        <taxon>Anopheles</taxon>
        <taxon>Anopheles maculatus group</taxon>
    </lineage>
</organism>
<dbReference type="PANTHER" id="PTHR36307:SF1">
    <property type="entry name" value="FLAGELLA BASAL BODY P-RING FORMATION PROTEIN FLGA"/>
    <property type="match status" value="1"/>
</dbReference>
<name>A0A182T400_9DIPT</name>
<dbReference type="InterPro" id="IPR041231">
    <property type="entry name" value="FlgA_N"/>
</dbReference>
<accession>A0A182T400</accession>
<dbReference type="AlphaFoldDB" id="A0A182T400"/>
<protein>
    <submittedName>
        <fullName evidence="6">SAF domain-containing protein</fullName>
    </submittedName>
</protein>
<feature type="signal peptide" evidence="4">
    <location>
        <begin position="1"/>
        <end position="24"/>
    </location>
</feature>
<dbReference type="InterPro" id="IPR039246">
    <property type="entry name" value="Flagellar_FlgA"/>
</dbReference>
<reference evidence="7" key="1">
    <citation type="submission" date="2013-09" db="EMBL/GenBank/DDBJ databases">
        <title>The Genome Sequence of Anopheles maculatus species B.</title>
        <authorList>
            <consortium name="The Broad Institute Genomics Platform"/>
            <person name="Neafsey D.E."/>
            <person name="Besansky N."/>
            <person name="Howell P."/>
            <person name="Walton C."/>
            <person name="Young S.K."/>
            <person name="Zeng Q."/>
            <person name="Gargeya S."/>
            <person name="Fitzgerald M."/>
            <person name="Haas B."/>
            <person name="Abouelleil A."/>
            <person name="Allen A.W."/>
            <person name="Alvarado L."/>
            <person name="Arachchi H.M."/>
            <person name="Berlin A.M."/>
            <person name="Chapman S.B."/>
            <person name="Gainer-Dewar J."/>
            <person name="Goldberg J."/>
            <person name="Griggs A."/>
            <person name="Gujja S."/>
            <person name="Hansen M."/>
            <person name="Howarth C."/>
            <person name="Imamovic A."/>
            <person name="Ireland A."/>
            <person name="Larimer J."/>
            <person name="McCowan C."/>
            <person name="Murphy C."/>
            <person name="Pearson M."/>
            <person name="Poon T.W."/>
            <person name="Priest M."/>
            <person name="Roberts A."/>
            <person name="Saif S."/>
            <person name="Shea T."/>
            <person name="Sisk P."/>
            <person name="Sykes S."/>
            <person name="Wortman J."/>
            <person name="Nusbaum C."/>
            <person name="Birren B."/>
        </authorList>
    </citation>
    <scope>NUCLEOTIDE SEQUENCE [LARGE SCALE GENOMIC DNA]</scope>
    <source>
        <strain evidence="7">maculatus3</strain>
    </source>
</reference>
<feature type="chain" id="PRO_5008136432" evidence="4">
    <location>
        <begin position="25"/>
        <end position="222"/>
    </location>
</feature>
<proteinExistence type="predicted"/>
<keyword evidence="2 4" id="KW-0732">Signal</keyword>
<dbReference type="NCBIfam" id="TIGR03170">
    <property type="entry name" value="flgA_cterm"/>
    <property type="match status" value="1"/>
</dbReference>
<feature type="domain" description="SAF" evidence="5">
    <location>
        <begin position="98"/>
        <end position="160"/>
    </location>
</feature>
<dbReference type="Proteomes" id="UP000075901">
    <property type="component" value="Unassembled WGS sequence"/>
</dbReference>
<dbReference type="Gene3D" id="2.30.30.760">
    <property type="match status" value="1"/>
</dbReference>
<evidence type="ECO:0000256" key="4">
    <source>
        <dbReference type="SAM" id="SignalP"/>
    </source>
</evidence>
<dbReference type="Gene3D" id="3.90.1210.10">
    <property type="entry name" value="Antifreeze-like/N-acetylneuraminic acid synthase C-terminal domain"/>
    <property type="match status" value="1"/>
</dbReference>
<evidence type="ECO:0000256" key="1">
    <source>
        <dbReference type="ARBA" id="ARBA00004418"/>
    </source>
</evidence>
<comment type="subcellular location">
    <subcellularLocation>
        <location evidence="1">Periplasm</location>
    </subcellularLocation>
</comment>
<dbReference type="EnsemblMetazoa" id="AMAM019173-RA">
    <property type="protein sequence ID" value="AMAM019173-PA"/>
    <property type="gene ID" value="AMAM019173"/>
</dbReference>
<dbReference type="SMART" id="SM00858">
    <property type="entry name" value="SAF"/>
    <property type="match status" value="1"/>
</dbReference>
<dbReference type="InterPro" id="IPR013974">
    <property type="entry name" value="SAF"/>
</dbReference>
<dbReference type="CDD" id="cd11614">
    <property type="entry name" value="SAF_CpaB_FlgA_like"/>
    <property type="match status" value="1"/>
</dbReference>
<reference evidence="6" key="2">
    <citation type="submission" date="2020-05" db="UniProtKB">
        <authorList>
            <consortium name="EnsemblMetazoa"/>
        </authorList>
    </citation>
    <scope>IDENTIFICATION</scope>
    <source>
        <strain evidence="6">maculatus3</strain>
    </source>
</reference>
<sequence length="222" mass="23986">MKGHLSGFTALLFTALLFSYHAQADDLAAQIDRFIKLQFASSPVEIDVRVRTPAQQWPQCEQPQLALPPNARRWGNLSISVRCGQERRFIQVQVQAMGHYLVSARAIGAGSKLTAADVTLKTGRLDTLPPRTLTQTGQAIGAVSLRNISPGQPLNLAMLRRDWVIKAGQPVQVIAQGEGFNISGAGKAMNNAAAEDNVRVRMLSGQIVSGIARHDGTIQIAL</sequence>
<keyword evidence="3" id="KW-0574">Periplasm</keyword>
<dbReference type="Pfam" id="PF17656">
    <property type="entry name" value="ChapFlgA_N"/>
    <property type="match status" value="1"/>
</dbReference>